<dbReference type="AlphaFoldDB" id="A0A222MVQ6"/>
<evidence type="ECO:0000313" key="3">
    <source>
        <dbReference type="Proteomes" id="UP000201169"/>
    </source>
</evidence>
<keyword evidence="1" id="KW-0732">Signal</keyword>
<evidence type="ECO:0000313" key="2">
    <source>
        <dbReference type="EMBL" id="ASQ29766.1"/>
    </source>
</evidence>
<name>A0A222MVQ6_9BACT</name>
<reference evidence="2 3" key="1">
    <citation type="submission" date="2017-07" db="EMBL/GenBank/DDBJ databases">
        <title>Analysis of two Campylobacter avium genomes and identification of a novel hippuricase gene.</title>
        <authorList>
            <person name="Miller W.G."/>
            <person name="Chapman M.H."/>
            <person name="Yee E."/>
            <person name="Revez J."/>
            <person name="Bono J.L."/>
            <person name="Rossi M."/>
        </authorList>
    </citation>
    <scope>NUCLEOTIDE SEQUENCE [LARGE SCALE GENOMIC DNA]</scope>
    <source>
        <strain evidence="2 3">LMG 24591</strain>
    </source>
</reference>
<evidence type="ECO:0000256" key="1">
    <source>
        <dbReference type="SAM" id="SignalP"/>
    </source>
</evidence>
<dbReference type="KEGG" id="cavi:CAV_0094"/>
<dbReference type="Proteomes" id="UP000201169">
    <property type="component" value="Chromosome"/>
</dbReference>
<organism evidence="2 3">
    <name type="scientific">Campylobacter avium LMG 24591</name>
    <dbReference type="NCBI Taxonomy" id="522484"/>
    <lineage>
        <taxon>Bacteria</taxon>
        <taxon>Pseudomonadati</taxon>
        <taxon>Campylobacterota</taxon>
        <taxon>Epsilonproteobacteria</taxon>
        <taxon>Campylobacterales</taxon>
        <taxon>Campylobacteraceae</taxon>
        <taxon>Campylobacter</taxon>
    </lineage>
</organism>
<keyword evidence="3" id="KW-1185">Reference proteome</keyword>
<protein>
    <submittedName>
        <fullName evidence="2">Uncharacterized protein</fullName>
    </submittedName>
</protein>
<dbReference type="RefSeq" id="WP_094324562.1">
    <property type="nucleotide sequence ID" value="NZ_CP022347.1"/>
</dbReference>
<feature type="signal peptide" evidence="1">
    <location>
        <begin position="1"/>
        <end position="20"/>
    </location>
</feature>
<dbReference type="OrthoDB" id="5363494at2"/>
<sequence>MKKSLLLVFVLFSFVANSFAYTHTYEDNPYKCSLQNLIKPNSCKPQYMWNDKYKCYAIPYITVGGEPVCKS</sequence>
<accession>A0A222MVQ6</accession>
<gene>
    <name evidence="2" type="ORF">CAV_0094</name>
</gene>
<dbReference type="EMBL" id="CP022347">
    <property type="protein sequence ID" value="ASQ29766.1"/>
    <property type="molecule type" value="Genomic_DNA"/>
</dbReference>
<feature type="chain" id="PRO_5012284857" evidence="1">
    <location>
        <begin position="21"/>
        <end position="71"/>
    </location>
</feature>
<proteinExistence type="predicted"/>